<dbReference type="InterPro" id="IPR007492">
    <property type="entry name" value="LytTR_DNA-bd_dom"/>
</dbReference>
<evidence type="ECO:0000256" key="1">
    <source>
        <dbReference type="PROSITE-ProRule" id="PRU00169"/>
    </source>
</evidence>
<proteinExistence type="predicted"/>
<name>A0AAE3QUB6_9BACT</name>
<dbReference type="EMBL" id="JASJOS010000021">
    <property type="protein sequence ID" value="MDJ1485607.1"/>
    <property type="molecule type" value="Genomic_DNA"/>
</dbReference>
<dbReference type="PROSITE" id="PS50930">
    <property type="entry name" value="HTH_LYTTR"/>
    <property type="match status" value="1"/>
</dbReference>
<keyword evidence="4" id="KW-0238">DNA-binding</keyword>
<dbReference type="Pfam" id="PF04397">
    <property type="entry name" value="LytTR"/>
    <property type="match status" value="1"/>
</dbReference>
<evidence type="ECO:0000313" key="5">
    <source>
        <dbReference type="Proteomes" id="UP001241110"/>
    </source>
</evidence>
<dbReference type="AlphaFoldDB" id="A0AAE3QUB6"/>
<dbReference type="PANTHER" id="PTHR37299">
    <property type="entry name" value="TRANSCRIPTIONAL REGULATOR-RELATED"/>
    <property type="match status" value="1"/>
</dbReference>
<comment type="caution">
    <text evidence="4">The sequence shown here is derived from an EMBL/GenBank/DDBJ whole genome shotgun (WGS) entry which is preliminary data.</text>
</comment>
<dbReference type="PANTHER" id="PTHR37299:SF1">
    <property type="entry name" value="STAGE 0 SPORULATION PROTEIN A HOMOLOG"/>
    <property type="match status" value="1"/>
</dbReference>
<dbReference type="SMART" id="SM00448">
    <property type="entry name" value="REC"/>
    <property type="match status" value="1"/>
</dbReference>
<feature type="domain" description="HTH LytTR-type" evidence="3">
    <location>
        <begin position="163"/>
        <end position="262"/>
    </location>
</feature>
<feature type="domain" description="Response regulatory" evidence="2">
    <location>
        <begin position="6"/>
        <end position="118"/>
    </location>
</feature>
<dbReference type="InterPro" id="IPR001789">
    <property type="entry name" value="Sig_transdc_resp-reg_receiver"/>
</dbReference>
<dbReference type="Proteomes" id="UP001241110">
    <property type="component" value="Unassembled WGS sequence"/>
</dbReference>
<dbReference type="SUPFAM" id="SSF52172">
    <property type="entry name" value="CheY-like"/>
    <property type="match status" value="1"/>
</dbReference>
<organism evidence="4 5">
    <name type="scientific">Xanthocytophaga flava</name>
    <dbReference type="NCBI Taxonomy" id="3048013"/>
    <lineage>
        <taxon>Bacteria</taxon>
        <taxon>Pseudomonadati</taxon>
        <taxon>Bacteroidota</taxon>
        <taxon>Cytophagia</taxon>
        <taxon>Cytophagales</taxon>
        <taxon>Rhodocytophagaceae</taxon>
        <taxon>Xanthocytophaga</taxon>
    </lineage>
</organism>
<dbReference type="Pfam" id="PF00072">
    <property type="entry name" value="Response_reg"/>
    <property type="match status" value="1"/>
</dbReference>
<evidence type="ECO:0000313" key="4">
    <source>
        <dbReference type="EMBL" id="MDJ1485607.1"/>
    </source>
</evidence>
<dbReference type="Gene3D" id="2.40.50.1020">
    <property type="entry name" value="LytTr DNA-binding domain"/>
    <property type="match status" value="1"/>
</dbReference>
<sequence length="265" mass="30293">MKKSLRCIIIDDEPLAQQLLERFIERVPYLSLVGKFDNAISAINEVTDLQADILFLDINMPEMSGLEFLDTSAGNRPNVILTTAYPQFALQGYDHNVTDYLLKPFSFVRFMKGVQKVLDRTPIVLDNTDTEAAVSSIDIASSETVKKEVITTLPDTSLTERFFMVKEDKKLIKVNLTDIVFVEGMKDYVKIHMFNKFIVTHITMSRISELLQNSAFIRINRSYIVKISFIKLVEGNMIEMTNGKKLPIGINYRDAVREALQNWIL</sequence>
<dbReference type="SMART" id="SM00850">
    <property type="entry name" value="LytTR"/>
    <property type="match status" value="1"/>
</dbReference>
<protein>
    <submittedName>
        <fullName evidence="4">LytTR family DNA-binding domain-containing protein</fullName>
    </submittedName>
</protein>
<reference evidence="4" key="1">
    <citation type="submission" date="2023-05" db="EMBL/GenBank/DDBJ databases">
        <authorList>
            <person name="Zhang X."/>
        </authorList>
    </citation>
    <scope>NUCLEOTIDE SEQUENCE</scope>
    <source>
        <strain evidence="4">YF14B1</strain>
    </source>
</reference>
<dbReference type="Gene3D" id="3.40.50.2300">
    <property type="match status" value="1"/>
</dbReference>
<gene>
    <name evidence="4" type="ORF">QNI16_34270</name>
</gene>
<evidence type="ECO:0000259" key="3">
    <source>
        <dbReference type="PROSITE" id="PS50930"/>
    </source>
</evidence>
<dbReference type="PROSITE" id="PS50110">
    <property type="entry name" value="RESPONSE_REGULATORY"/>
    <property type="match status" value="1"/>
</dbReference>
<evidence type="ECO:0000259" key="2">
    <source>
        <dbReference type="PROSITE" id="PS50110"/>
    </source>
</evidence>
<dbReference type="InterPro" id="IPR011006">
    <property type="entry name" value="CheY-like_superfamily"/>
</dbReference>
<dbReference type="GO" id="GO:0003677">
    <property type="term" value="F:DNA binding"/>
    <property type="evidence" value="ECO:0007669"/>
    <property type="project" value="UniProtKB-KW"/>
</dbReference>
<accession>A0AAE3QUB6</accession>
<dbReference type="RefSeq" id="WP_313988378.1">
    <property type="nucleotide sequence ID" value="NZ_JASJOS010000021.1"/>
</dbReference>
<keyword evidence="1" id="KW-0597">Phosphoprotein</keyword>
<feature type="modified residue" description="4-aspartylphosphate" evidence="1">
    <location>
        <position position="57"/>
    </location>
</feature>
<dbReference type="InterPro" id="IPR046947">
    <property type="entry name" value="LytR-like"/>
</dbReference>
<dbReference type="GO" id="GO:0000156">
    <property type="term" value="F:phosphorelay response regulator activity"/>
    <property type="evidence" value="ECO:0007669"/>
    <property type="project" value="InterPro"/>
</dbReference>